<dbReference type="GO" id="GO:0005524">
    <property type="term" value="F:ATP binding"/>
    <property type="evidence" value="ECO:0007669"/>
    <property type="project" value="UniProtKB-KW"/>
</dbReference>
<keyword evidence="3" id="KW-0418">Kinase</keyword>
<dbReference type="EMBL" id="UINC01049693">
    <property type="protein sequence ID" value="SVB61779.1"/>
    <property type="molecule type" value="Genomic_DNA"/>
</dbReference>
<dbReference type="InterPro" id="IPR036676">
    <property type="entry name" value="PurM-like_C_sf"/>
</dbReference>
<name>A0A382FGK5_9ZZZZ</name>
<evidence type="ECO:0000256" key="2">
    <source>
        <dbReference type="ARBA" id="ARBA00022741"/>
    </source>
</evidence>
<evidence type="ECO:0000256" key="3">
    <source>
        <dbReference type="ARBA" id="ARBA00022777"/>
    </source>
</evidence>
<dbReference type="PANTHER" id="PTHR10256">
    <property type="entry name" value="SELENIDE, WATER DIKINASE"/>
    <property type="match status" value="1"/>
</dbReference>
<reference evidence="8" key="1">
    <citation type="submission" date="2018-05" db="EMBL/GenBank/DDBJ databases">
        <authorList>
            <person name="Lanie J.A."/>
            <person name="Ng W.-L."/>
            <person name="Kazmierczak K.M."/>
            <person name="Andrzejewski T.M."/>
            <person name="Davidsen T.M."/>
            <person name="Wayne K.J."/>
            <person name="Tettelin H."/>
            <person name="Glass J.I."/>
            <person name="Rusch D."/>
            <person name="Podicherti R."/>
            <person name="Tsui H.-C.T."/>
            <person name="Winkler M.E."/>
        </authorList>
    </citation>
    <scope>NUCLEOTIDE SEQUENCE</scope>
</reference>
<dbReference type="InterPro" id="IPR016188">
    <property type="entry name" value="PurM-like_N"/>
</dbReference>
<keyword evidence="5" id="KW-0711">Selenium</keyword>
<gene>
    <name evidence="8" type="ORF">METZ01_LOCUS214633</name>
</gene>
<evidence type="ECO:0000259" key="7">
    <source>
        <dbReference type="Pfam" id="PF02769"/>
    </source>
</evidence>
<dbReference type="Gene3D" id="3.30.1330.10">
    <property type="entry name" value="PurM-like, N-terminal domain"/>
    <property type="match status" value="1"/>
</dbReference>
<dbReference type="PIRSF" id="PIRSF036407">
    <property type="entry name" value="Selenphspht_syn"/>
    <property type="match status" value="1"/>
</dbReference>
<dbReference type="GO" id="GO:0004756">
    <property type="term" value="F:selenide, water dikinase activity"/>
    <property type="evidence" value="ECO:0007669"/>
    <property type="project" value="TreeGrafter"/>
</dbReference>
<accession>A0A382FGK5</accession>
<dbReference type="GO" id="GO:0005737">
    <property type="term" value="C:cytoplasm"/>
    <property type="evidence" value="ECO:0007669"/>
    <property type="project" value="TreeGrafter"/>
</dbReference>
<evidence type="ECO:0000259" key="6">
    <source>
        <dbReference type="Pfam" id="PF00586"/>
    </source>
</evidence>
<dbReference type="SUPFAM" id="SSF55326">
    <property type="entry name" value="PurM N-terminal domain-like"/>
    <property type="match status" value="1"/>
</dbReference>
<dbReference type="InterPro" id="IPR010918">
    <property type="entry name" value="PurM-like_C_dom"/>
</dbReference>
<dbReference type="CDD" id="cd02195">
    <property type="entry name" value="SelD"/>
    <property type="match status" value="1"/>
</dbReference>
<evidence type="ECO:0000313" key="8">
    <source>
        <dbReference type="EMBL" id="SVB61779.1"/>
    </source>
</evidence>
<dbReference type="NCBIfam" id="TIGR00476">
    <property type="entry name" value="selD"/>
    <property type="match status" value="1"/>
</dbReference>
<dbReference type="Gene3D" id="3.90.650.10">
    <property type="entry name" value="PurM-like C-terminal domain"/>
    <property type="match status" value="1"/>
</dbReference>
<dbReference type="PANTHER" id="PTHR10256:SF0">
    <property type="entry name" value="INACTIVE SELENIDE, WATER DIKINASE-LIKE PROTEIN-RELATED"/>
    <property type="match status" value="1"/>
</dbReference>
<dbReference type="InterPro" id="IPR036921">
    <property type="entry name" value="PurM-like_N_sf"/>
</dbReference>
<dbReference type="AlphaFoldDB" id="A0A382FGK5"/>
<feature type="domain" description="PurM-like C-terminal" evidence="7">
    <location>
        <begin position="106"/>
        <end position="276"/>
    </location>
</feature>
<organism evidence="8">
    <name type="scientific">marine metagenome</name>
    <dbReference type="NCBI Taxonomy" id="408172"/>
    <lineage>
        <taxon>unclassified sequences</taxon>
        <taxon>metagenomes</taxon>
        <taxon>ecological metagenomes</taxon>
    </lineage>
</organism>
<protein>
    <recommendedName>
        <fullName evidence="9">PurM-like N-terminal domain-containing protein</fullName>
    </recommendedName>
</protein>
<evidence type="ECO:0008006" key="9">
    <source>
        <dbReference type="Google" id="ProtNLM"/>
    </source>
</evidence>
<feature type="domain" description="PurM-like N-terminal" evidence="6">
    <location>
        <begin position="1"/>
        <end position="93"/>
    </location>
</feature>
<dbReference type="InterPro" id="IPR004536">
    <property type="entry name" value="SPS/SelD"/>
</dbReference>
<evidence type="ECO:0000256" key="4">
    <source>
        <dbReference type="ARBA" id="ARBA00022840"/>
    </source>
</evidence>
<evidence type="ECO:0000256" key="5">
    <source>
        <dbReference type="ARBA" id="ARBA00023266"/>
    </source>
</evidence>
<dbReference type="GO" id="GO:0016260">
    <property type="term" value="P:selenocysteine biosynthetic process"/>
    <property type="evidence" value="ECO:0007669"/>
    <property type="project" value="TreeGrafter"/>
</dbReference>
<dbReference type="SUPFAM" id="SSF56042">
    <property type="entry name" value="PurM C-terminal domain-like"/>
    <property type="match status" value="1"/>
</dbReference>
<sequence length="286" mass="30064">MTADFITPVIDDALTWGKVAATNAVSDIYAMGAKPLMAINLVGWNSEELPTELLSEVLEGANQVAEEAGFVIAGGHTVEDPEPKFGLAIVGEVDPKNLLRNSGFRENDLLILTKKLGVGVITTAIKNQESTEEATDAAIASMLRLNDQAAKIAIESGATGATDITGFGLLGHLGRAARESKVDVEINVSEVPILPDARDLALAGNLPGGSKRNLEWVEAQLDVGSVEDVDVHLLADAQTSGGLLFGVEPEEVETTLNKLIEAEHDAAVIGRMNSGSGMIRLSSQCK</sequence>
<proteinExistence type="predicted"/>
<keyword evidence="1" id="KW-0808">Transferase</keyword>
<keyword evidence="4" id="KW-0067">ATP-binding</keyword>
<dbReference type="Pfam" id="PF02769">
    <property type="entry name" value="AIRS_C"/>
    <property type="match status" value="1"/>
</dbReference>
<evidence type="ECO:0000256" key="1">
    <source>
        <dbReference type="ARBA" id="ARBA00022679"/>
    </source>
</evidence>
<keyword evidence="2" id="KW-0547">Nucleotide-binding</keyword>
<dbReference type="Pfam" id="PF00586">
    <property type="entry name" value="AIRS"/>
    <property type="match status" value="1"/>
</dbReference>